<comment type="caution">
    <text evidence="8">The sequence shown here is derived from an EMBL/GenBank/DDBJ whole genome shotgun (WGS) entry which is preliminary data.</text>
</comment>
<keyword evidence="5" id="KW-0676">Redox-active center</keyword>
<evidence type="ECO:0000256" key="1">
    <source>
        <dbReference type="ARBA" id="ARBA00005791"/>
    </source>
</evidence>
<keyword evidence="6" id="KW-0812">Transmembrane</keyword>
<dbReference type="Gene3D" id="3.40.30.10">
    <property type="entry name" value="Glutaredoxin"/>
    <property type="match status" value="1"/>
</dbReference>
<keyword evidence="2" id="KW-0732">Signal</keyword>
<sequence>MEKAKRKKEQRLKRQVEQRKKSRNMKILVWSLAAAFVILIALLVAFKPRPGAVDVAYDKLPTLGKADAPVKIVEIGDFKCPTCAYFSQQIVPELQKDYIDTGKVSLSYQNWTIIYEDSFTAALAGQAIYHQNNDDFWKFYHAILDNQQEEKKIWATPEYLTELAKQHGVKVDYDKLKQDIEKGTYKDEIDSQNRFAVQQRFTGTPTVLINGRKLDDKTSLNYNNLKAEIEKALQEAGQ</sequence>
<keyword evidence="9" id="KW-1185">Reference proteome</keyword>
<dbReference type="RefSeq" id="WP_136776771.1">
    <property type="nucleotide sequence ID" value="NZ_SUPK01000002.1"/>
</dbReference>
<evidence type="ECO:0000256" key="2">
    <source>
        <dbReference type="ARBA" id="ARBA00022729"/>
    </source>
</evidence>
<evidence type="ECO:0000313" key="8">
    <source>
        <dbReference type="EMBL" id="TJY43407.1"/>
    </source>
</evidence>
<keyword evidence="6" id="KW-1133">Transmembrane helix</keyword>
<organism evidence="8 9">
    <name type="scientific">Cohnella pontilimi</name>
    <dbReference type="NCBI Taxonomy" id="2564100"/>
    <lineage>
        <taxon>Bacteria</taxon>
        <taxon>Bacillati</taxon>
        <taxon>Bacillota</taxon>
        <taxon>Bacilli</taxon>
        <taxon>Bacillales</taxon>
        <taxon>Paenibacillaceae</taxon>
        <taxon>Cohnella</taxon>
    </lineage>
</organism>
<keyword evidence="4" id="KW-1015">Disulfide bond</keyword>
<evidence type="ECO:0000256" key="5">
    <source>
        <dbReference type="ARBA" id="ARBA00023284"/>
    </source>
</evidence>
<dbReference type="GO" id="GO:0016491">
    <property type="term" value="F:oxidoreductase activity"/>
    <property type="evidence" value="ECO:0007669"/>
    <property type="project" value="UniProtKB-KW"/>
</dbReference>
<feature type="domain" description="Thioredoxin-like fold" evidence="7">
    <location>
        <begin position="61"/>
        <end position="226"/>
    </location>
</feature>
<dbReference type="Proteomes" id="UP000309673">
    <property type="component" value="Unassembled WGS sequence"/>
</dbReference>
<reference evidence="8 9" key="1">
    <citation type="submission" date="2019-04" db="EMBL/GenBank/DDBJ databases">
        <title>Cohnella sp. nov., isolated from soil.</title>
        <authorList>
            <person name="Kim W."/>
        </authorList>
    </citation>
    <scope>NUCLEOTIDE SEQUENCE [LARGE SCALE GENOMIC DNA]</scope>
    <source>
        <strain evidence="8 9">CAU 1483</strain>
    </source>
</reference>
<accession>A0A4U0FEY1</accession>
<dbReference type="InterPro" id="IPR036249">
    <property type="entry name" value="Thioredoxin-like_sf"/>
</dbReference>
<dbReference type="Pfam" id="PF13462">
    <property type="entry name" value="Thioredoxin_4"/>
    <property type="match status" value="1"/>
</dbReference>
<dbReference type="SUPFAM" id="SSF52833">
    <property type="entry name" value="Thioredoxin-like"/>
    <property type="match status" value="1"/>
</dbReference>
<comment type="similarity">
    <text evidence="1">Belongs to the thioredoxin family. DsbA subfamily.</text>
</comment>
<gene>
    <name evidence="8" type="ORF">E5161_05840</name>
</gene>
<evidence type="ECO:0000313" key="9">
    <source>
        <dbReference type="Proteomes" id="UP000309673"/>
    </source>
</evidence>
<keyword evidence="6" id="KW-0472">Membrane</keyword>
<protein>
    <submittedName>
        <fullName evidence="8">DsbA family protein</fullName>
    </submittedName>
</protein>
<dbReference type="PANTHER" id="PTHR13887:SF14">
    <property type="entry name" value="DISULFIDE BOND FORMATION PROTEIN D"/>
    <property type="match status" value="1"/>
</dbReference>
<evidence type="ECO:0000256" key="3">
    <source>
        <dbReference type="ARBA" id="ARBA00023002"/>
    </source>
</evidence>
<evidence type="ECO:0000256" key="6">
    <source>
        <dbReference type="SAM" id="Phobius"/>
    </source>
</evidence>
<dbReference type="OrthoDB" id="117402at2"/>
<evidence type="ECO:0000256" key="4">
    <source>
        <dbReference type="ARBA" id="ARBA00023157"/>
    </source>
</evidence>
<proteinExistence type="inferred from homology"/>
<dbReference type="InterPro" id="IPR012336">
    <property type="entry name" value="Thioredoxin-like_fold"/>
</dbReference>
<feature type="transmembrane region" description="Helical" evidence="6">
    <location>
        <begin position="27"/>
        <end position="46"/>
    </location>
</feature>
<name>A0A4U0FEY1_9BACL</name>
<keyword evidence="3" id="KW-0560">Oxidoreductase</keyword>
<dbReference type="PANTHER" id="PTHR13887">
    <property type="entry name" value="GLUTATHIONE S-TRANSFERASE KAPPA"/>
    <property type="match status" value="1"/>
</dbReference>
<dbReference type="AlphaFoldDB" id="A0A4U0FEY1"/>
<evidence type="ECO:0000259" key="7">
    <source>
        <dbReference type="Pfam" id="PF13462"/>
    </source>
</evidence>
<dbReference type="EMBL" id="SUPK01000002">
    <property type="protein sequence ID" value="TJY43407.1"/>
    <property type="molecule type" value="Genomic_DNA"/>
</dbReference>